<dbReference type="EMBL" id="NHTK01005831">
    <property type="protein sequence ID" value="PPQ73186.1"/>
    <property type="molecule type" value="Genomic_DNA"/>
</dbReference>
<comment type="caution">
    <text evidence="3">The sequence shown here is derived from an EMBL/GenBank/DDBJ whole genome shotgun (WGS) entry which is preliminary data.</text>
</comment>
<dbReference type="Proteomes" id="UP000284842">
    <property type="component" value="Unassembled WGS sequence"/>
</dbReference>
<dbReference type="PANTHER" id="PTHR45908">
    <property type="entry name" value="PROTEIN CBG11750-RELATED"/>
    <property type="match status" value="1"/>
</dbReference>
<feature type="chain" id="PRO_5019277418" description="Fungal lipase-type domain-containing protein" evidence="1">
    <location>
        <begin position="22"/>
        <end position="309"/>
    </location>
</feature>
<dbReference type="SUPFAM" id="SSF53474">
    <property type="entry name" value="alpha/beta-Hydrolases"/>
    <property type="match status" value="1"/>
</dbReference>
<name>A0A409W3Y0_9AGAR</name>
<reference evidence="3 4" key="1">
    <citation type="journal article" date="2018" name="Evol. Lett.">
        <title>Horizontal gene cluster transfer increased hallucinogenic mushroom diversity.</title>
        <authorList>
            <person name="Reynolds H.T."/>
            <person name="Vijayakumar V."/>
            <person name="Gluck-Thaler E."/>
            <person name="Korotkin H.B."/>
            <person name="Matheny P.B."/>
            <person name="Slot J.C."/>
        </authorList>
    </citation>
    <scope>NUCLEOTIDE SEQUENCE [LARGE SCALE GENOMIC DNA]</scope>
    <source>
        <strain evidence="3 4">2629</strain>
    </source>
</reference>
<dbReference type="Gene3D" id="3.40.50.1820">
    <property type="entry name" value="alpha/beta hydrolase"/>
    <property type="match status" value="1"/>
</dbReference>
<dbReference type="OrthoDB" id="438440at2759"/>
<proteinExistence type="predicted"/>
<dbReference type="InterPro" id="IPR029058">
    <property type="entry name" value="AB_hydrolase_fold"/>
</dbReference>
<gene>
    <name evidence="3" type="ORF">CVT24_010017</name>
</gene>
<protein>
    <recommendedName>
        <fullName evidence="2">Fungal lipase-type domain-containing protein</fullName>
    </recommendedName>
</protein>
<feature type="domain" description="Fungal lipase-type" evidence="2">
    <location>
        <begin position="134"/>
        <end position="239"/>
    </location>
</feature>
<dbReference type="AlphaFoldDB" id="A0A409W3Y0"/>
<evidence type="ECO:0000256" key="1">
    <source>
        <dbReference type="SAM" id="SignalP"/>
    </source>
</evidence>
<keyword evidence="1" id="KW-0732">Signal</keyword>
<feature type="signal peptide" evidence="1">
    <location>
        <begin position="1"/>
        <end position="21"/>
    </location>
</feature>
<dbReference type="GO" id="GO:0006629">
    <property type="term" value="P:lipid metabolic process"/>
    <property type="evidence" value="ECO:0007669"/>
    <property type="project" value="InterPro"/>
</dbReference>
<dbReference type="Pfam" id="PF01764">
    <property type="entry name" value="Lipase_3"/>
    <property type="match status" value="1"/>
</dbReference>
<dbReference type="InParanoid" id="A0A409W3Y0"/>
<dbReference type="CDD" id="cd00519">
    <property type="entry name" value="Lipase_3"/>
    <property type="match status" value="1"/>
</dbReference>
<evidence type="ECO:0000313" key="4">
    <source>
        <dbReference type="Proteomes" id="UP000284842"/>
    </source>
</evidence>
<dbReference type="InterPro" id="IPR002921">
    <property type="entry name" value="Fungal_lipase-type"/>
</dbReference>
<accession>A0A409W3Y0</accession>
<keyword evidence="4" id="KW-1185">Reference proteome</keyword>
<organism evidence="3 4">
    <name type="scientific">Panaeolus cyanescens</name>
    <dbReference type="NCBI Taxonomy" id="181874"/>
    <lineage>
        <taxon>Eukaryota</taxon>
        <taxon>Fungi</taxon>
        <taxon>Dikarya</taxon>
        <taxon>Basidiomycota</taxon>
        <taxon>Agaricomycotina</taxon>
        <taxon>Agaricomycetes</taxon>
        <taxon>Agaricomycetidae</taxon>
        <taxon>Agaricales</taxon>
        <taxon>Agaricineae</taxon>
        <taxon>Galeropsidaceae</taxon>
        <taxon>Panaeolus</taxon>
    </lineage>
</organism>
<evidence type="ECO:0000259" key="2">
    <source>
        <dbReference type="Pfam" id="PF01764"/>
    </source>
</evidence>
<evidence type="ECO:0000313" key="3">
    <source>
        <dbReference type="EMBL" id="PPQ73186.1"/>
    </source>
</evidence>
<sequence>MFLKSLFSLLVAVCLIPVAAASPSEATAAEQLNNKAISNELFNDLTWYMKYATSAYTPSNQCPYPNGQTLVTGFEGRFTDTRGYIARDDSKKQIVVSFVRYTNDSAEKFVDSNAVLLLDPFLPSGISYCNEFGPVLVHRRFLTEWSSVSSFVLDTISKQLIGRSEYDIVTVGHSVGGAIASLAALTIKLKFPFTKMYVYTYGQPRTGNLAYAKCVNKLFGTGNSFRVTHTKDLIPHLPHTINGYVHHGVEYWITKDPASVDNIVACNESGEDRTCSRSVPKGDLSILDHLKYMEIFAPFQSFCNRSAAV</sequence>